<sequence length="63" mass="7456">MVESAQVSGFTSDETVRCSQELDRLIYEYQCLCKEKELQRVRTKVIFRQMLLLAKKQYILSHA</sequence>
<dbReference type="Pfam" id="PF09388">
    <property type="entry name" value="SpoOE-like"/>
    <property type="match status" value="1"/>
</dbReference>
<dbReference type="SUPFAM" id="SSF140500">
    <property type="entry name" value="BAS1536-like"/>
    <property type="match status" value="1"/>
</dbReference>
<name>A0A427TV51_9BACI</name>
<evidence type="ECO:0000313" key="1">
    <source>
        <dbReference type="EMBL" id="RSD28308.1"/>
    </source>
</evidence>
<dbReference type="InterPro" id="IPR037208">
    <property type="entry name" value="Spo0E-like_sf"/>
</dbReference>
<dbReference type="InterPro" id="IPR036638">
    <property type="entry name" value="HLH_DNA-bd_sf"/>
</dbReference>
<protein>
    <submittedName>
        <fullName evidence="1">Aspartyl-phosphate phosphatase Spo0E family protein</fullName>
    </submittedName>
</protein>
<organism evidence="1 2">
    <name type="scientific">Mesobacillus subterraneus</name>
    <dbReference type="NCBI Taxonomy" id="285983"/>
    <lineage>
        <taxon>Bacteria</taxon>
        <taxon>Bacillati</taxon>
        <taxon>Bacillota</taxon>
        <taxon>Bacilli</taxon>
        <taxon>Bacillales</taxon>
        <taxon>Bacillaceae</taxon>
        <taxon>Mesobacillus</taxon>
    </lineage>
</organism>
<dbReference type="InterPro" id="IPR018540">
    <property type="entry name" value="Spo0E-like"/>
</dbReference>
<evidence type="ECO:0000313" key="2">
    <source>
        <dbReference type="Proteomes" id="UP000279911"/>
    </source>
</evidence>
<reference evidence="2" key="1">
    <citation type="submission" date="2018-12" db="EMBL/GenBank/DDBJ databases">
        <title>Bacillus chawlae sp. nov., Bacillus glennii sp. nov., and Bacillus saganii sp. nov. Isolated from the Vehicle Assembly Building at Kennedy Space Center where the Viking Spacecraft were Assembled.</title>
        <authorList>
            <person name="Seuylemezian A."/>
            <person name="Vaishampayan P."/>
        </authorList>
    </citation>
    <scope>NUCLEOTIDE SEQUENCE [LARGE SCALE GENOMIC DNA]</scope>
    <source>
        <strain evidence="2">DSM 13966</strain>
    </source>
</reference>
<accession>A0A427TV51</accession>
<dbReference type="GO" id="GO:0043937">
    <property type="term" value="P:regulation of sporulation"/>
    <property type="evidence" value="ECO:0007669"/>
    <property type="project" value="InterPro"/>
</dbReference>
<dbReference type="AlphaFoldDB" id="A0A427TV51"/>
<dbReference type="GO" id="GO:0046983">
    <property type="term" value="F:protein dimerization activity"/>
    <property type="evidence" value="ECO:0007669"/>
    <property type="project" value="InterPro"/>
</dbReference>
<gene>
    <name evidence="1" type="ORF">EJA10_07215</name>
</gene>
<dbReference type="Proteomes" id="UP000279911">
    <property type="component" value="Unassembled WGS sequence"/>
</dbReference>
<dbReference type="EMBL" id="RSFW01000009">
    <property type="protein sequence ID" value="RSD28308.1"/>
    <property type="molecule type" value="Genomic_DNA"/>
</dbReference>
<dbReference type="Gene3D" id="4.10.280.10">
    <property type="entry name" value="Helix-loop-helix DNA-binding domain"/>
    <property type="match status" value="1"/>
</dbReference>
<proteinExistence type="predicted"/>
<comment type="caution">
    <text evidence="1">The sequence shown here is derived from an EMBL/GenBank/DDBJ whole genome shotgun (WGS) entry which is preliminary data.</text>
</comment>
<dbReference type="OrthoDB" id="2973859at2"/>